<dbReference type="InterPro" id="IPR010345">
    <property type="entry name" value="IL-17_fam"/>
</dbReference>
<dbReference type="InterPro" id="IPR029034">
    <property type="entry name" value="Cystine-knot_cytokine"/>
</dbReference>
<proteinExistence type="inferred from homology"/>
<dbReference type="Proteomes" id="UP001177023">
    <property type="component" value="Unassembled WGS sequence"/>
</dbReference>
<evidence type="ECO:0000256" key="2">
    <source>
        <dbReference type="ARBA" id="ARBA00007236"/>
    </source>
</evidence>
<feature type="chain" id="PRO_5041403178" evidence="5">
    <location>
        <begin position="26"/>
        <end position="205"/>
    </location>
</feature>
<dbReference type="Pfam" id="PF06083">
    <property type="entry name" value="IL17"/>
    <property type="match status" value="1"/>
</dbReference>
<evidence type="ECO:0000256" key="5">
    <source>
        <dbReference type="SAM" id="SignalP"/>
    </source>
</evidence>
<name>A0AA36CM37_9BILA</name>
<organism evidence="6 7">
    <name type="scientific">Mesorhabditis spiculigera</name>
    <dbReference type="NCBI Taxonomy" id="96644"/>
    <lineage>
        <taxon>Eukaryota</taxon>
        <taxon>Metazoa</taxon>
        <taxon>Ecdysozoa</taxon>
        <taxon>Nematoda</taxon>
        <taxon>Chromadorea</taxon>
        <taxon>Rhabditida</taxon>
        <taxon>Rhabditina</taxon>
        <taxon>Rhabditomorpha</taxon>
        <taxon>Rhabditoidea</taxon>
        <taxon>Rhabditidae</taxon>
        <taxon>Mesorhabditinae</taxon>
        <taxon>Mesorhabditis</taxon>
    </lineage>
</organism>
<reference evidence="6" key="1">
    <citation type="submission" date="2023-06" db="EMBL/GenBank/DDBJ databases">
        <authorList>
            <person name="Delattre M."/>
        </authorList>
    </citation>
    <scope>NUCLEOTIDE SEQUENCE</scope>
    <source>
        <strain evidence="6">AF72</strain>
    </source>
</reference>
<dbReference type="GO" id="GO:0005576">
    <property type="term" value="C:extracellular region"/>
    <property type="evidence" value="ECO:0007669"/>
    <property type="project" value="UniProtKB-SubCell"/>
</dbReference>
<evidence type="ECO:0000256" key="4">
    <source>
        <dbReference type="ARBA" id="ARBA00022729"/>
    </source>
</evidence>
<accession>A0AA36CM37</accession>
<dbReference type="GO" id="GO:0005125">
    <property type="term" value="F:cytokine activity"/>
    <property type="evidence" value="ECO:0007669"/>
    <property type="project" value="InterPro"/>
</dbReference>
<evidence type="ECO:0000256" key="3">
    <source>
        <dbReference type="ARBA" id="ARBA00022525"/>
    </source>
</evidence>
<dbReference type="Gene3D" id="2.10.90.10">
    <property type="entry name" value="Cystine-knot cytokines"/>
    <property type="match status" value="1"/>
</dbReference>
<gene>
    <name evidence="6" type="ORF">MSPICULIGERA_LOCUS10023</name>
</gene>
<protein>
    <submittedName>
        <fullName evidence="6">Uncharacterized protein</fullName>
    </submittedName>
</protein>
<evidence type="ECO:0000256" key="1">
    <source>
        <dbReference type="ARBA" id="ARBA00004613"/>
    </source>
</evidence>
<keyword evidence="3" id="KW-0964">Secreted</keyword>
<keyword evidence="4 5" id="KW-0732">Signal</keyword>
<comment type="caution">
    <text evidence="6">The sequence shown here is derived from an EMBL/GenBank/DDBJ whole genome shotgun (WGS) entry which is preliminary data.</text>
</comment>
<comment type="subcellular location">
    <subcellularLocation>
        <location evidence="1">Secreted</location>
    </subcellularLocation>
</comment>
<feature type="non-terminal residue" evidence="6">
    <location>
        <position position="1"/>
    </location>
</feature>
<sequence length="205" mass="22970">MSRPRYLTYVSFSALFLLSLPVADARIRRHRSLHSSEECVVSSPLFSKASSIFSARREQGRSQAYLEPDTRSVFRTTTESSLPDAQCDVDAKTEQVLPGQPLRERAVCPFRHVLNYDAKRLPASIVEVECMCSMPHSSKNPNRFADIRCEPSYYTMRVLRFDSGCSNFVEDTQRVSMGCTAVFASRTNDELAATTGEIAQAEVPV</sequence>
<evidence type="ECO:0000313" key="7">
    <source>
        <dbReference type="Proteomes" id="UP001177023"/>
    </source>
</evidence>
<dbReference type="EMBL" id="CATQJA010002574">
    <property type="protein sequence ID" value="CAJ0571621.1"/>
    <property type="molecule type" value="Genomic_DNA"/>
</dbReference>
<feature type="signal peptide" evidence="5">
    <location>
        <begin position="1"/>
        <end position="25"/>
    </location>
</feature>
<dbReference type="SUPFAM" id="SSF57501">
    <property type="entry name" value="Cystine-knot cytokines"/>
    <property type="match status" value="1"/>
</dbReference>
<evidence type="ECO:0000313" key="6">
    <source>
        <dbReference type="EMBL" id="CAJ0571621.1"/>
    </source>
</evidence>
<dbReference type="AlphaFoldDB" id="A0AA36CM37"/>
<keyword evidence="7" id="KW-1185">Reference proteome</keyword>
<comment type="similarity">
    <text evidence="2">Belongs to the IL-17 family.</text>
</comment>